<proteinExistence type="predicted"/>
<reference evidence="2" key="1">
    <citation type="submission" date="2014-05" db="EMBL/GenBank/DDBJ databases">
        <authorList>
            <person name="Chronopoulou M."/>
        </authorList>
    </citation>
    <scope>NUCLEOTIDE SEQUENCE</scope>
    <source>
        <tissue evidence="2">Whole organism</tissue>
    </source>
</reference>
<feature type="region of interest" description="Disordered" evidence="1">
    <location>
        <begin position="1"/>
        <end position="36"/>
    </location>
</feature>
<dbReference type="AlphaFoldDB" id="A0A0K2VK70"/>
<protein>
    <submittedName>
        <fullName evidence="2">Uncharacterized protein</fullName>
    </submittedName>
</protein>
<feature type="compositionally biased region" description="Polar residues" evidence="1">
    <location>
        <begin position="12"/>
        <end position="27"/>
    </location>
</feature>
<evidence type="ECO:0000256" key="1">
    <source>
        <dbReference type="SAM" id="MobiDB-lite"/>
    </source>
</evidence>
<accession>A0A0K2VK70</accession>
<sequence length="80" mass="8253">MKRMMGDLPQGSEPTSEESAVVSTSAPDQPDPEDLKLLEDAASGVDLDSLIPELLAVVAASMTSGKSKKGTVSEVQPGPK</sequence>
<dbReference type="EMBL" id="HACA01033256">
    <property type="protein sequence ID" value="CDW50617.1"/>
    <property type="molecule type" value="Transcribed_RNA"/>
</dbReference>
<organism evidence="2">
    <name type="scientific">Lepeophtheirus salmonis</name>
    <name type="common">Salmon louse</name>
    <name type="synonym">Caligus salmonis</name>
    <dbReference type="NCBI Taxonomy" id="72036"/>
    <lineage>
        <taxon>Eukaryota</taxon>
        <taxon>Metazoa</taxon>
        <taxon>Ecdysozoa</taxon>
        <taxon>Arthropoda</taxon>
        <taxon>Crustacea</taxon>
        <taxon>Multicrustacea</taxon>
        <taxon>Hexanauplia</taxon>
        <taxon>Copepoda</taxon>
        <taxon>Siphonostomatoida</taxon>
        <taxon>Caligidae</taxon>
        <taxon>Lepeophtheirus</taxon>
    </lineage>
</organism>
<feature type="non-terminal residue" evidence="2">
    <location>
        <position position="80"/>
    </location>
</feature>
<evidence type="ECO:0000313" key="2">
    <source>
        <dbReference type="EMBL" id="CDW50617.1"/>
    </source>
</evidence>
<name>A0A0K2VK70_LEPSM</name>